<dbReference type="Gene3D" id="2.130.10.10">
    <property type="entry name" value="YVTN repeat-like/Quinoprotein amine dehydrogenase"/>
    <property type="match status" value="1"/>
</dbReference>
<evidence type="ECO:0000256" key="2">
    <source>
        <dbReference type="ARBA" id="ARBA00022526"/>
    </source>
</evidence>
<dbReference type="AlphaFoldDB" id="A0A8F9XHG7"/>
<dbReference type="KEGG" id="ole:K0B96_06325"/>
<evidence type="ECO:0000256" key="1">
    <source>
        <dbReference type="ARBA" id="ARBA00005564"/>
    </source>
</evidence>
<organism evidence="3 4">
    <name type="scientific">Horticoccus luteus</name>
    <dbReference type="NCBI Taxonomy" id="2862869"/>
    <lineage>
        <taxon>Bacteria</taxon>
        <taxon>Pseudomonadati</taxon>
        <taxon>Verrucomicrobiota</taxon>
        <taxon>Opitutia</taxon>
        <taxon>Opitutales</taxon>
        <taxon>Opitutaceae</taxon>
        <taxon>Horticoccus</taxon>
    </lineage>
</organism>
<accession>A0A8F9XHG7</accession>
<evidence type="ECO:0000313" key="3">
    <source>
        <dbReference type="EMBL" id="QYM80227.1"/>
    </source>
</evidence>
<comment type="similarity">
    <text evidence="1">Belongs to the cycloisomerase 2 family.</text>
</comment>
<gene>
    <name evidence="3" type="ORF">K0B96_06325</name>
</gene>
<dbReference type="InterPro" id="IPR015943">
    <property type="entry name" value="WD40/YVTN_repeat-like_dom_sf"/>
</dbReference>
<dbReference type="InterPro" id="IPR011048">
    <property type="entry name" value="Haem_d1_sf"/>
</dbReference>
<evidence type="ECO:0000313" key="4">
    <source>
        <dbReference type="Proteomes" id="UP000825051"/>
    </source>
</evidence>
<dbReference type="PANTHER" id="PTHR30344">
    <property type="entry name" value="6-PHOSPHOGLUCONOLACTONASE-RELATED"/>
    <property type="match status" value="1"/>
</dbReference>
<dbReference type="GO" id="GO:0017057">
    <property type="term" value="F:6-phosphogluconolactonase activity"/>
    <property type="evidence" value="ECO:0007669"/>
    <property type="project" value="TreeGrafter"/>
</dbReference>
<dbReference type="SUPFAM" id="SSF51004">
    <property type="entry name" value="C-terminal (heme d1) domain of cytochrome cd1-nitrite reductase"/>
    <property type="match status" value="1"/>
</dbReference>
<keyword evidence="2" id="KW-0313">Glucose metabolism</keyword>
<reference evidence="3" key="1">
    <citation type="submission" date="2021-08" db="EMBL/GenBank/DDBJ databases">
        <title>Genome of a novel bacterium of the phylum Verrucomicrobia, Oleiharenicola sp. KSB-15.</title>
        <authorList>
            <person name="Chung J.-H."/>
            <person name="Ahn J.-H."/>
            <person name="Yoon Y."/>
            <person name="Kim D.-Y."/>
            <person name="An S.-H."/>
            <person name="Park I."/>
            <person name="Yeon J."/>
        </authorList>
    </citation>
    <scope>NUCLEOTIDE SEQUENCE</scope>
    <source>
        <strain evidence="3">KSB-15</strain>
    </source>
</reference>
<dbReference type="InterPro" id="IPR050282">
    <property type="entry name" value="Cycloisomerase_2"/>
</dbReference>
<keyword evidence="4" id="KW-1185">Reference proteome</keyword>
<sequence>MTLSASAADHLIFIGTYTRTDGLGIYSTRLDATTGAFSVPKLAAATTNPSFVTLSPDRHFLYAVSESDAMAVPFAVNPAAGLLKKLQPPQPSGGPAPCHLVVDRTGRVLLTANYHKGIIGVLPIRSDGQLGTPTIVQHYGHSVNPERQSSPHTHSVTLSPDNRHVIVCDLGLDRIFTYLLDLDNASIAPERPAFVVTPAGSGPRHFAFGRDGRHAYAICEMGSLILTYDYSPEHGELTPRQQLSSLPADFSGSSSGAEIRVHPNGRFLYGSNRGHDSIAVFAISPEDGRLTLVEIVPCGGKNPRNFTLSPDGRWLVCANQGTNSLTVLSVDADTGRLHLTDHRITVPLPVCVQFYN</sequence>
<dbReference type="GO" id="GO:0006006">
    <property type="term" value="P:glucose metabolic process"/>
    <property type="evidence" value="ECO:0007669"/>
    <property type="project" value="UniProtKB-KW"/>
</dbReference>
<keyword evidence="2" id="KW-0119">Carbohydrate metabolism</keyword>
<dbReference type="PANTHER" id="PTHR30344:SF1">
    <property type="entry name" value="6-PHOSPHOGLUCONOLACTONASE"/>
    <property type="match status" value="1"/>
</dbReference>
<dbReference type="RefSeq" id="WP_220165106.1">
    <property type="nucleotide sequence ID" value="NZ_CP080507.1"/>
</dbReference>
<dbReference type="Proteomes" id="UP000825051">
    <property type="component" value="Chromosome"/>
</dbReference>
<dbReference type="EMBL" id="CP080507">
    <property type="protein sequence ID" value="QYM80227.1"/>
    <property type="molecule type" value="Genomic_DNA"/>
</dbReference>
<protein>
    <submittedName>
        <fullName evidence="3">Lactonase family protein</fullName>
    </submittedName>
</protein>
<dbReference type="Pfam" id="PF10282">
    <property type="entry name" value="Lactonase"/>
    <property type="match status" value="1"/>
</dbReference>
<dbReference type="GO" id="GO:0005829">
    <property type="term" value="C:cytosol"/>
    <property type="evidence" value="ECO:0007669"/>
    <property type="project" value="TreeGrafter"/>
</dbReference>
<proteinExistence type="inferred from homology"/>
<name>A0A8F9XHG7_9BACT</name>
<dbReference type="InterPro" id="IPR019405">
    <property type="entry name" value="Lactonase_7-beta_prop"/>
</dbReference>